<dbReference type="InterPro" id="IPR036651">
    <property type="entry name" value="Gln_synt_N_sf"/>
</dbReference>
<reference evidence="7" key="1">
    <citation type="submission" date="2019-10" db="EMBL/GenBank/DDBJ databases">
        <authorList>
            <person name="Ross D.E."/>
            <person name="Gulliver D."/>
        </authorList>
    </citation>
    <scope>NUCLEOTIDE SEQUENCE</scope>
    <source>
        <strain evidence="7">DER-2019</strain>
    </source>
</reference>
<feature type="domain" description="GS beta-grasp" evidence="5">
    <location>
        <begin position="24"/>
        <end position="118"/>
    </location>
</feature>
<proteinExistence type="inferred from homology"/>
<dbReference type="GO" id="GO:0016020">
    <property type="term" value="C:membrane"/>
    <property type="evidence" value="ECO:0007669"/>
    <property type="project" value="TreeGrafter"/>
</dbReference>
<comment type="similarity">
    <text evidence="1 3 4">Belongs to the glutamine synthetase family.</text>
</comment>
<dbReference type="AlphaFoldDB" id="A0A923I2L6"/>
<dbReference type="FunFam" id="3.10.20.70:FF:000007">
    <property type="entry name" value="LOW QUALITY PROTEIN: lengsin"/>
    <property type="match status" value="1"/>
</dbReference>
<dbReference type="PROSITE" id="PS51987">
    <property type="entry name" value="GS_CATALYTIC"/>
    <property type="match status" value="1"/>
</dbReference>
<dbReference type="Gene3D" id="3.10.20.70">
    <property type="entry name" value="Glutamine synthetase, N-terminal domain"/>
    <property type="match status" value="1"/>
</dbReference>
<dbReference type="GO" id="GO:0004356">
    <property type="term" value="F:glutamine synthetase activity"/>
    <property type="evidence" value="ECO:0007669"/>
    <property type="project" value="UniProtKB-EC"/>
</dbReference>
<dbReference type="OrthoDB" id="9807095at2"/>
<keyword evidence="8" id="KW-1185">Reference proteome</keyword>
<dbReference type="Gene3D" id="3.30.590.10">
    <property type="entry name" value="Glutamine synthetase/guanido kinase, catalytic domain"/>
    <property type="match status" value="1"/>
</dbReference>
<dbReference type="Proteomes" id="UP000616595">
    <property type="component" value="Unassembled WGS sequence"/>
</dbReference>
<evidence type="ECO:0000256" key="1">
    <source>
        <dbReference type="ARBA" id="ARBA00009897"/>
    </source>
</evidence>
<dbReference type="PANTHER" id="PTHR43407">
    <property type="entry name" value="GLUTAMINE SYNTHETASE"/>
    <property type="match status" value="1"/>
</dbReference>
<name>A0A923I2L6_9FIRM</name>
<dbReference type="SMART" id="SM01230">
    <property type="entry name" value="Gln-synt_C"/>
    <property type="match status" value="1"/>
</dbReference>
<organism evidence="7 8">
    <name type="scientific">Acetobacterium paludosum</name>
    <dbReference type="NCBI Taxonomy" id="52693"/>
    <lineage>
        <taxon>Bacteria</taxon>
        <taxon>Bacillati</taxon>
        <taxon>Bacillota</taxon>
        <taxon>Clostridia</taxon>
        <taxon>Eubacteriales</taxon>
        <taxon>Eubacteriaceae</taxon>
        <taxon>Acetobacterium</taxon>
    </lineage>
</organism>
<dbReference type="InterPro" id="IPR008147">
    <property type="entry name" value="Gln_synt_N"/>
</dbReference>
<dbReference type="GO" id="GO:0005737">
    <property type="term" value="C:cytoplasm"/>
    <property type="evidence" value="ECO:0007669"/>
    <property type="project" value="TreeGrafter"/>
</dbReference>
<evidence type="ECO:0000256" key="4">
    <source>
        <dbReference type="RuleBase" id="RU000384"/>
    </source>
</evidence>
<comment type="caution">
    <text evidence="7">The sequence shown here is derived from an EMBL/GenBank/DDBJ whole genome shotgun (WGS) entry which is preliminary data.</text>
</comment>
<evidence type="ECO:0000259" key="6">
    <source>
        <dbReference type="PROSITE" id="PS51987"/>
    </source>
</evidence>
<dbReference type="Pfam" id="PF00120">
    <property type="entry name" value="Gln-synt_C"/>
    <property type="match status" value="1"/>
</dbReference>
<protein>
    <recommendedName>
        <fullName evidence="2">glutamine synthetase</fullName>
        <ecNumber evidence="2">6.3.1.2</ecNumber>
    </recommendedName>
</protein>
<feature type="domain" description="GS catalytic" evidence="6">
    <location>
        <begin position="125"/>
        <end position="463"/>
    </location>
</feature>
<sequence length="463" mass="52159">MAKIKRTPKEKTMLMSIEKQIKANNIKYVRFEQFDLYGIPRSKTVPVDFFQNYIENGLNFYGGILTCDVQTRCAPNTGLGEEVTYGDACTIPDLSTFQVLPWVPNTARIIVDPHWYDGTPVTPTPRIMLKNLFGEFDKLGYTVRLGYEFEFYLFDAVTKEPVYGSQPIFVTQYNNFDIDYLYDMMDKLQEGGFRIITQNSEQGPGQQEINLTHRDGIDAVDEAQAFKYAIKEISLQHGYLATFMTKPIIDRCASGAHVHISLIDKETGENVFLDNNSPDGLSDICKHFIAGIADHAEANMVFAAPTVNCYKRYRTGVCAPTTATWGFENRSVGIRVKGCRGNSTHVETRINCSAASPYLTTLSTLTAGLLGIKNKTVAAAPCTHDVWADSNAKQLPATMEEAFAAFNKDLEIQEAYGPEFVKVVQAMKTWDMKIAKENCADYEMPEFKSYISEWELNEFREVL</sequence>
<evidence type="ECO:0000313" key="7">
    <source>
        <dbReference type="EMBL" id="MBC3888853.1"/>
    </source>
</evidence>
<evidence type="ECO:0000259" key="5">
    <source>
        <dbReference type="PROSITE" id="PS51986"/>
    </source>
</evidence>
<dbReference type="SUPFAM" id="SSF54368">
    <property type="entry name" value="Glutamine synthetase, N-terminal domain"/>
    <property type="match status" value="1"/>
</dbReference>
<dbReference type="InterPro" id="IPR008146">
    <property type="entry name" value="Gln_synth_cat_dom"/>
</dbReference>
<evidence type="ECO:0000313" key="8">
    <source>
        <dbReference type="Proteomes" id="UP000616595"/>
    </source>
</evidence>
<dbReference type="SUPFAM" id="SSF55931">
    <property type="entry name" value="Glutamine synthetase/guanido kinase"/>
    <property type="match status" value="1"/>
</dbReference>
<dbReference type="PANTHER" id="PTHR43407:SF1">
    <property type="entry name" value="LENGSIN"/>
    <property type="match status" value="1"/>
</dbReference>
<evidence type="ECO:0000256" key="2">
    <source>
        <dbReference type="ARBA" id="ARBA00012937"/>
    </source>
</evidence>
<gene>
    <name evidence="7" type="ORF">GH810_11065</name>
</gene>
<dbReference type="EC" id="6.3.1.2" evidence="2"/>
<dbReference type="PROSITE" id="PS51986">
    <property type="entry name" value="GS_BETA_GRASP"/>
    <property type="match status" value="1"/>
</dbReference>
<reference evidence="7" key="2">
    <citation type="submission" date="2020-10" db="EMBL/GenBank/DDBJ databases">
        <title>Comparative genomics of the Acetobacterium genus.</title>
        <authorList>
            <person name="Marshall C."/>
            <person name="May H."/>
            <person name="Norman S."/>
        </authorList>
    </citation>
    <scope>NUCLEOTIDE SEQUENCE</scope>
    <source>
        <strain evidence="7">DER-2019</strain>
    </source>
</reference>
<evidence type="ECO:0000256" key="3">
    <source>
        <dbReference type="PROSITE-ProRule" id="PRU01330"/>
    </source>
</evidence>
<dbReference type="RefSeq" id="WP_148566139.1">
    <property type="nucleotide sequence ID" value="NZ_RXYA01000003.1"/>
</dbReference>
<accession>A0A923I2L6</accession>
<dbReference type="GO" id="GO:0006542">
    <property type="term" value="P:glutamine biosynthetic process"/>
    <property type="evidence" value="ECO:0007669"/>
    <property type="project" value="InterPro"/>
</dbReference>
<dbReference type="InterPro" id="IPR014746">
    <property type="entry name" value="Gln_synth/guanido_kin_cat_dom"/>
</dbReference>
<dbReference type="EMBL" id="WJBD01000012">
    <property type="protein sequence ID" value="MBC3888853.1"/>
    <property type="molecule type" value="Genomic_DNA"/>
</dbReference>